<dbReference type="Proteomes" id="UP000240987">
    <property type="component" value="Unassembled WGS sequence"/>
</dbReference>
<organism evidence="7 8">
    <name type="scientific">Photobacterium frigidiphilum</name>
    <dbReference type="NCBI Taxonomy" id="264736"/>
    <lineage>
        <taxon>Bacteria</taxon>
        <taxon>Pseudomonadati</taxon>
        <taxon>Pseudomonadota</taxon>
        <taxon>Gammaproteobacteria</taxon>
        <taxon>Vibrionales</taxon>
        <taxon>Vibrionaceae</taxon>
        <taxon>Photobacterium</taxon>
    </lineage>
</organism>
<comment type="caution">
    <text evidence="7">The sequence shown here is derived from an EMBL/GenBank/DDBJ whole genome shotgun (WGS) entry which is preliminary data.</text>
</comment>
<comment type="subcellular location">
    <subcellularLocation>
        <location evidence="1">Cell membrane</location>
        <topology evidence="1">Multi-pass membrane protein</topology>
    </subcellularLocation>
</comment>
<feature type="transmembrane region" description="Helical" evidence="6">
    <location>
        <begin position="37"/>
        <end position="62"/>
    </location>
</feature>
<dbReference type="RefSeq" id="WP_107244154.1">
    <property type="nucleotide sequence ID" value="NZ_PYMJ01000022.1"/>
</dbReference>
<evidence type="ECO:0000313" key="7">
    <source>
        <dbReference type="EMBL" id="PSU46374.1"/>
    </source>
</evidence>
<dbReference type="OrthoDB" id="9804822at2"/>
<dbReference type="PIRSF" id="PIRSF006324">
    <property type="entry name" value="LeuE"/>
    <property type="match status" value="1"/>
</dbReference>
<dbReference type="InterPro" id="IPR001123">
    <property type="entry name" value="LeuE-type"/>
</dbReference>
<evidence type="ECO:0000256" key="1">
    <source>
        <dbReference type="ARBA" id="ARBA00004651"/>
    </source>
</evidence>
<gene>
    <name evidence="7" type="ORF">C9J12_19020</name>
</gene>
<evidence type="ECO:0000256" key="5">
    <source>
        <dbReference type="ARBA" id="ARBA00023136"/>
    </source>
</evidence>
<dbReference type="Pfam" id="PF01810">
    <property type="entry name" value="LysE"/>
    <property type="match status" value="1"/>
</dbReference>
<feature type="transmembrane region" description="Helical" evidence="6">
    <location>
        <begin position="114"/>
        <end position="136"/>
    </location>
</feature>
<dbReference type="PANTHER" id="PTHR30086">
    <property type="entry name" value="ARGININE EXPORTER PROTEIN ARGO"/>
    <property type="match status" value="1"/>
</dbReference>
<accession>A0A2T3JBZ4</accession>
<evidence type="ECO:0000256" key="2">
    <source>
        <dbReference type="ARBA" id="ARBA00022475"/>
    </source>
</evidence>
<feature type="transmembrane region" description="Helical" evidence="6">
    <location>
        <begin position="74"/>
        <end position="94"/>
    </location>
</feature>
<dbReference type="GO" id="GO:0015171">
    <property type="term" value="F:amino acid transmembrane transporter activity"/>
    <property type="evidence" value="ECO:0007669"/>
    <property type="project" value="TreeGrafter"/>
</dbReference>
<name>A0A2T3JBZ4_9GAMM</name>
<sequence length="202" mass="21631">MEIVGLLLLGILIVISPGADFVLVVKNSLANGRRAGLLTACGISTAIGIHVGYSMLGVGYLISQNAVLFSLVKYAGAGYLFYLGITALFARTSVMLEKGHTTDLSGAAYWRQGFFCNLFNPKTMLFFISLFSQIITAEGSSPVLAVLYGGYLALLHCLWFGLVAYALSAPAFEGYVNQWKQRIQQLCGVGLMGLSVALVLKS</sequence>
<evidence type="ECO:0000313" key="8">
    <source>
        <dbReference type="Proteomes" id="UP000240987"/>
    </source>
</evidence>
<evidence type="ECO:0000256" key="3">
    <source>
        <dbReference type="ARBA" id="ARBA00022692"/>
    </source>
</evidence>
<dbReference type="AlphaFoldDB" id="A0A2T3JBZ4"/>
<keyword evidence="8" id="KW-1185">Reference proteome</keyword>
<dbReference type="PANTHER" id="PTHR30086:SF21">
    <property type="entry name" value="TRANSPORT PROTEIN"/>
    <property type="match status" value="1"/>
</dbReference>
<reference evidence="7 8" key="1">
    <citation type="submission" date="2018-01" db="EMBL/GenBank/DDBJ databases">
        <title>Whole genome sequencing of Histamine producing bacteria.</title>
        <authorList>
            <person name="Butler K."/>
        </authorList>
    </citation>
    <scope>NUCLEOTIDE SEQUENCE [LARGE SCALE GENOMIC DNA]</scope>
    <source>
        <strain evidence="7 8">JCM 12947</strain>
    </source>
</reference>
<keyword evidence="5 6" id="KW-0472">Membrane</keyword>
<keyword evidence="4 6" id="KW-1133">Transmembrane helix</keyword>
<evidence type="ECO:0000256" key="6">
    <source>
        <dbReference type="SAM" id="Phobius"/>
    </source>
</evidence>
<feature type="transmembrane region" description="Helical" evidence="6">
    <location>
        <begin position="148"/>
        <end position="171"/>
    </location>
</feature>
<evidence type="ECO:0000256" key="4">
    <source>
        <dbReference type="ARBA" id="ARBA00022989"/>
    </source>
</evidence>
<feature type="transmembrane region" description="Helical" evidence="6">
    <location>
        <begin position="183"/>
        <end position="200"/>
    </location>
</feature>
<feature type="transmembrane region" description="Helical" evidence="6">
    <location>
        <begin position="6"/>
        <end position="25"/>
    </location>
</feature>
<dbReference type="EMBL" id="PYMJ01000022">
    <property type="protein sequence ID" value="PSU46374.1"/>
    <property type="molecule type" value="Genomic_DNA"/>
</dbReference>
<keyword evidence="3 6" id="KW-0812">Transmembrane</keyword>
<dbReference type="GO" id="GO:0005886">
    <property type="term" value="C:plasma membrane"/>
    <property type="evidence" value="ECO:0007669"/>
    <property type="project" value="UniProtKB-SubCell"/>
</dbReference>
<proteinExistence type="predicted"/>
<protein>
    <submittedName>
        <fullName evidence="7">Lysine transporter LysE</fullName>
    </submittedName>
</protein>
<keyword evidence="2" id="KW-1003">Cell membrane</keyword>